<sequence length="112" mass="12454">MSNLKANPRRYIRCHDTPICNWLSRRSSAGAVRTYSQSVLNDPAICNAHFFNPNVIYLGRTDQISGNRHGCANGSYELPSAQCHGKGFMEKLAVWCKSQKGIVKLSVQQVKG</sequence>
<accession>A0A9P7CYF9</accession>
<proteinExistence type="predicted"/>
<gene>
    <name evidence="1" type="ORF">EV702DRAFT_1049077</name>
</gene>
<organism evidence="1 2">
    <name type="scientific">Suillus placidus</name>
    <dbReference type="NCBI Taxonomy" id="48579"/>
    <lineage>
        <taxon>Eukaryota</taxon>
        <taxon>Fungi</taxon>
        <taxon>Dikarya</taxon>
        <taxon>Basidiomycota</taxon>
        <taxon>Agaricomycotina</taxon>
        <taxon>Agaricomycetes</taxon>
        <taxon>Agaricomycetidae</taxon>
        <taxon>Boletales</taxon>
        <taxon>Suillineae</taxon>
        <taxon>Suillaceae</taxon>
        <taxon>Suillus</taxon>
    </lineage>
</organism>
<protein>
    <submittedName>
        <fullName evidence="1">Uncharacterized protein</fullName>
    </submittedName>
</protein>
<evidence type="ECO:0000313" key="2">
    <source>
        <dbReference type="Proteomes" id="UP000714275"/>
    </source>
</evidence>
<dbReference type="AlphaFoldDB" id="A0A9P7CYF9"/>
<evidence type="ECO:0000313" key="1">
    <source>
        <dbReference type="EMBL" id="KAG1771184.1"/>
    </source>
</evidence>
<dbReference type="EMBL" id="JABBWD010000060">
    <property type="protein sequence ID" value="KAG1771184.1"/>
    <property type="molecule type" value="Genomic_DNA"/>
</dbReference>
<comment type="caution">
    <text evidence="1">The sequence shown here is derived from an EMBL/GenBank/DDBJ whole genome shotgun (WGS) entry which is preliminary data.</text>
</comment>
<dbReference type="Proteomes" id="UP000714275">
    <property type="component" value="Unassembled WGS sequence"/>
</dbReference>
<name>A0A9P7CYF9_9AGAM</name>
<reference evidence="1" key="1">
    <citation type="journal article" date="2020" name="New Phytol.">
        <title>Comparative genomics reveals dynamic genome evolution in host specialist ectomycorrhizal fungi.</title>
        <authorList>
            <person name="Lofgren L.A."/>
            <person name="Nguyen N.H."/>
            <person name="Vilgalys R."/>
            <person name="Ruytinx J."/>
            <person name="Liao H.L."/>
            <person name="Branco S."/>
            <person name="Kuo A."/>
            <person name="LaButti K."/>
            <person name="Lipzen A."/>
            <person name="Andreopoulos W."/>
            <person name="Pangilinan J."/>
            <person name="Riley R."/>
            <person name="Hundley H."/>
            <person name="Na H."/>
            <person name="Barry K."/>
            <person name="Grigoriev I.V."/>
            <person name="Stajich J.E."/>
            <person name="Kennedy P.G."/>
        </authorList>
    </citation>
    <scope>NUCLEOTIDE SEQUENCE</scope>
    <source>
        <strain evidence="1">DOB743</strain>
    </source>
</reference>
<keyword evidence="2" id="KW-1185">Reference proteome</keyword>